<dbReference type="Proteomes" id="UP001060170">
    <property type="component" value="Chromosome 12"/>
</dbReference>
<gene>
    <name evidence="1" type="ORF">MJO28_012058</name>
</gene>
<name>A0ACC0E058_9BASI</name>
<organism evidence="1 2">
    <name type="scientific">Puccinia striiformis f. sp. tritici</name>
    <dbReference type="NCBI Taxonomy" id="168172"/>
    <lineage>
        <taxon>Eukaryota</taxon>
        <taxon>Fungi</taxon>
        <taxon>Dikarya</taxon>
        <taxon>Basidiomycota</taxon>
        <taxon>Pucciniomycotina</taxon>
        <taxon>Pucciniomycetes</taxon>
        <taxon>Pucciniales</taxon>
        <taxon>Pucciniaceae</taxon>
        <taxon>Puccinia</taxon>
    </lineage>
</organism>
<reference evidence="2" key="2">
    <citation type="journal article" date="2018" name="Mol. Plant Microbe Interact.">
        <title>Genome sequence resources for the wheat stripe rust pathogen (Puccinia striiformis f. sp. tritici) and the barley stripe rust pathogen (Puccinia striiformis f. sp. hordei).</title>
        <authorList>
            <person name="Xia C."/>
            <person name="Wang M."/>
            <person name="Yin C."/>
            <person name="Cornejo O.E."/>
            <person name="Hulbert S.H."/>
            <person name="Chen X."/>
        </authorList>
    </citation>
    <scope>NUCLEOTIDE SEQUENCE [LARGE SCALE GENOMIC DNA]</scope>
    <source>
        <strain evidence="2">93-210</strain>
    </source>
</reference>
<keyword evidence="2" id="KW-1185">Reference proteome</keyword>
<evidence type="ECO:0000313" key="2">
    <source>
        <dbReference type="Proteomes" id="UP001060170"/>
    </source>
</evidence>
<reference evidence="1 2" key="3">
    <citation type="journal article" date="2022" name="Microbiol. Spectr.">
        <title>Folding features and dynamics of 3D genome architecture in plant fungal pathogens.</title>
        <authorList>
            <person name="Xia C."/>
        </authorList>
    </citation>
    <scope>NUCLEOTIDE SEQUENCE [LARGE SCALE GENOMIC DNA]</scope>
    <source>
        <strain evidence="1 2">93-210</strain>
    </source>
</reference>
<proteinExistence type="predicted"/>
<comment type="caution">
    <text evidence="1">The sequence shown here is derived from an EMBL/GenBank/DDBJ whole genome shotgun (WGS) entry which is preliminary data.</text>
</comment>
<evidence type="ECO:0000313" key="1">
    <source>
        <dbReference type="EMBL" id="KAI7942031.1"/>
    </source>
</evidence>
<accession>A0ACC0E058</accession>
<protein>
    <submittedName>
        <fullName evidence="1">Uncharacterized protein</fullName>
    </submittedName>
</protein>
<reference evidence="2" key="1">
    <citation type="journal article" date="2018" name="BMC Genomics">
        <title>Genomic insights into host adaptation between the wheat stripe rust pathogen (Puccinia striiformis f. sp. tritici) and the barley stripe rust pathogen (Puccinia striiformis f. sp. hordei).</title>
        <authorList>
            <person name="Xia C."/>
            <person name="Wang M."/>
            <person name="Yin C."/>
            <person name="Cornejo O.E."/>
            <person name="Hulbert S.H."/>
            <person name="Chen X."/>
        </authorList>
    </citation>
    <scope>NUCLEOTIDE SEQUENCE [LARGE SCALE GENOMIC DNA]</scope>
    <source>
        <strain evidence="2">93-210</strain>
    </source>
</reference>
<dbReference type="EMBL" id="CM045876">
    <property type="protein sequence ID" value="KAI7942031.1"/>
    <property type="molecule type" value="Genomic_DNA"/>
</dbReference>
<sequence>MEGSGTDQSQLAIPEHDNHRLSLPTSFFVEALYPFNGQDTASLSFQKGDIIEVLTQLPSGWWDGVMWRQRERGWFPSNYTRRLTDEEAEFTRAQLETITQAAESSILDIQHPAELTSRLSVLSIHNVQPSDDQEINQDDRPNSASFEPPKPPQPLPPPDSHQNQSDQTQNSDKQNPVPPPTSSSSSSSSSNPNSSARNQFNPPSANSWAAWLPKVTDDGQIYYHNNLTGEVASEMPLADDELELEARLLPNQLNEFNQHKALSEFHLEDPLKFLHDNGFSLETLRQHGLLTSSPSSPTDRFTAINQSSTTSTPLAQLSTTPEPPNFYSSGSNHDEFDLPPQTHQSSPHDTSEPQLRTGLSHDLITPELTHDSRPDSLNYDRSSSSSSSSNLQLPTSTATTTTTTTTTSSSGSGNSTTPNIFEISQQVKGKLKPIMEVPPTLTFDRMATEIKEAIALLTKLTEPTPENSNTDYPPTSPRTVNQTHCQHARDELSRASMNLVDKIRFLLQASCQLDTAVLSMMNDSSLAANTSTLSIGHGRRSSVSPISPFVSSSGDTTSLSAQYPSGSPFQNLFSNAHLQLPALKHVSRKIASTLSKLTLSTRALWGLLSIRPIDLFPPQTNLGDDSSSTTTPLDLQELNIRQNAQNRFGLEQKLRSECRMGVSDLSTSVDTFFHYFEGILNEQQEQQQTMNSNFAANNNGNDSRVSSSEHFPRHGHGHLVMPVESVFLPGGAQGGNWRASGYDPGLSFPSITDSSTPITGDPLSPLSKRSFSSPSIKLDSENLAQRFLPLIRQTRELAESIISLLAVDADEILISSEPTELNCIETLAPENADLLITQVLGLIETVGQTLSMAENLDLASTLEVDLDRFMWYELANNSNHHDLIRGLSDSINSHDSLNSIHHQLQFARRLVSGYQRSKQAVYDLAADLVYNTQTLLTSGLTNWASPSIPSPAQPLSASPLFTVHQYHSSLTTATPGRLVKTARRLVLSLESLGVAAAAIVQESTIQSSQDINLSGINQHFRNAIFLSTTTNNQDYNNHHHQNNSLINNNSITTSTTPSSESFPPNAIPRRLKSNSNATTSSSISSSNPFRNNNGLGNPPPSPRHQLHSRGIDEEQAELDRSTININANLALMNSHNRDNSIDGISITRKREPSILIQDADRPESASSKSPTRSKKLAKFFGEEAATSVILAPKPVSTKPAFLLPDYGPDDISFNVDNQIRGGTPRGLVVKLTSHEGPDVPFLRVFLMTYRTFTTSHDFLDLLIERYHQPPPPNLLAEELQLWTDQKQKVIKIRVINVIRSWIESHLSDEDADSIIQRVTEFSSHDMGDTNLARQVALTCERRQSRVALSKMTPMQAPGNPPPSIPPRNPRKIKFLDIDPLELARQLSLVESKLFCQIQANECLGKAWPKEFAKEGTPNIKAMIDMSNSLTRWVAETILLQPEQKKRASTIKHFILVADRCRSLNNFSTLMQIIAGLNSTPIYRLRRTWETIPQKTLTLFAQLGAVMSPTKNYAAYRDTIRNMAPPCVPFVGVYLTDWTFIGDGNPDQLREKPHQINFNKRQKAAELIVQIQSYQSMPYQLSPMPSIVKFLEESIENPRDETELYDLSLELEPRERDDEKIARLLAESGFL</sequence>